<name>A0A382N9D3_9ZZZZ</name>
<gene>
    <name evidence="1" type="ORF">METZ01_LOCUS310540</name>
</gene>
<evidence type="ECO:0000313" key="1">
    <source>
        <dbReference type="EMBL" id="SVC57686.1"/>
    </source>
</evidence>
<sequence>MEISMKKHKRTLEDLKNSTLIPAMLVPERIPVSLATVRSWIFQGKLPVVKIGRMVFIRKEVLEKIEMEGLESVTAELNNN</sequence>
<accession>A0A382N9D3</accession>
<dbReference type="AlphaFoldDB" id="A0A382N9D3"/>
<protein>
    <submittedName>
        <fullName evidence="1">Uncharacterized protein</fullName>
    </submittedName>
</protein>
<reference evidence="1" key="1">
    <citation type="submission" date="2018-05" db="EMBL/GenBank/DDBJ databases">
        <authorList>
            <person name="Lanie J.A."/>
            <person name="Ng W.-L."/>
            <person name="Kazmierczak K.M."/>
            <person name="Andrzejewski T.M."/>
            <person name="Davidsen T.M."/>
            <person name="Wayne K.J."/>
            <person name="Tettelin H."/>
            <person name="Glass J.I."/>
            <person name="Rusch D."/>
            <person name="Podicherti R."/>
            <person name="Tsui H.-C.T."/>
            <person name="Winkler M.E."/>
        </authorList>
    </citation>
    <scope>NUCLEOTIDE SEQUENCE</scope>
</reference>
<organism evidence="1">
    <name type="scientific">marine metagenome</name>
    <dbReference type="NCBI Taxonomy" id="408172"/>
    <lineage>
        <taxon>unclassified sequences</taxon>
        <taxon>metagenomes</taxon>
        <taxon>ecological metagenomes</taxon>
    </lineage>
</organism>
<dbReference type="EMBL" id="UINC01098856">
    <property type="protein sequence ID" value="SVC57686.1"/>
    <property type="molecule type" value="Genomic_DNA"/>
</dbReference>
<proteinExistence type="predicted"/>